<dbReference type="RefSeq" id="WP_091922844.1">
    <property type="nucleotide sequence ID" value="NZ_CP088292.1"/>
</dbReference>
<name>A0A849VZC1_9HYPH</name>
<evidence type="ECO:0000313" key="3">
    <source>
        <dbReference type="Proteomes" id="UP000550508"/>
    </source>
</evidence>
<protein>
    <submittedName>
        <fullName evidence="2">Uncharacterized protein</fullName>
    </submittedName>
</protein>
<feature type="signal peptide" evidence="1">
    <location>
        <begin position="1"/>
        <end position="18"/>
    </location>
</feature>
<sequence>MKSYLIFIVPVCAFIVSAPMPGESANKPRSIAACSAALQKKGLTPPAASAVTTNFGKGMWMTIQGKANGNTPFVCKTHHNSVISLTIDG</sequence>
<accession>A0A849VZC1</accession>
<evidence type="ECO:0000313" key="2">
    <source>
        <dbReference type="EMBL" id="NTS33939.1"/>
    </source>
</evidence>
<dbReference type="AlphaFoldDB" id="A0A849VZC1"/>
<reference evidence="2 3" key="1">
    <citation type="submission" date="2020-05" db="EMBL/GenBank/DDBJ databases">
        <authorList>
            <person name="Kim M.K."/>
        </authorList>
    </citation>
    <scope>NUCLEOTIDE SEQUENCE [LARGE SCALE GENOMIC DNA]</scope>
    <source>
        <strain evidence="2 3">BT25</strain>
    </source>
</reference>
<organism evidence="2 3">
    <name type="scientific">Phyllobacterium pellucidum</name>
    <dbReference type="NCBI Taxonomy" id="2740464"/>
    <lineage>
        <taxon>Bacteria</taxon>
        <taxon>Pseudomonadati</taxon>
        <taxon>Pseudomonadota</taxon>
        <taxon>Alphaproteobacteria</taxon>
        <taxon>Hyphomicrobiales</taxon>
        <taxon>Phyllobacteriaceae</taxon>
        <taxon>Phyllobacterium</taxon>
    </lineage>
</organism>
<evidence type="ECO:0000256" key="1">
    <source>
        <dbReference type="SAM" id="SignalP"/>
    </source>
</evidence>
<keyword evidence="3" id="KW-1185">Reference proteome</keyword>
<feature type="chain" id="PRO_5032303060" evidence="1">
    <location>
        <begin position="19"/>
        <end position="89"/>
    </location>
</feature>
<dbReference type="EMBL" id="JABUMX010000008">
    <property type="protein sequence ID" value="NTS33939.1"/>
    <property type="molecule type" value="Genomic_DNA"/>
</dbReference>
<comment type="caution">
    <text evidence="2">The sequence shown here is derived from an EMBL/GenBank/DDBJ whole genome shotgun (WGS) entry which is preliminary data.</text>
</comment>
<keyword evidence="1" id="KW-0732">Signal</keyword>
<proteinExistence type="predicted"/>
<gene>
    <name evidence="2" type="ORF">HQ945_22010</name>
</gene>
<dbReference type="Proteomes" id="UP000550508">
    <property type="component" value="Unassembled WGS sequence"/>
</dbReference>